<dbReference type="RefSeq" id="WP_215505644.1">
    <property type="nucleotide sequence ID" value="NZ_CP076363.1"/>
</dbReference>
<dbReference type="PANTHER" id="PTHR34472">
    <property type="entry name" value="SULFUR CARRIER PROTEIN THIS"/>
    <property type="match status" value="1"/>
</dbReference>
<dbReference type="SUPFAM" id="SSF54285">
    <property type="entry name" value="MoaD/ThiS"/>
    <property type="match status" value="1"/>
</dbReference>
<dbReference type="KEGG" id="gfu:KM031_18575"/>
<organism evidence="1 2">
    <name type="scientific">Gemmobacter fulvus</name>
    <dbReference type="NCBI Taxonomy" id="2840474"/>
    <lineage>
        <taxon>Bacteria</taxon>
        <taxon>Pseudomonadati</taxon>
        <taxon>Pseudomonadota</taxon>
        <taxon>Alphaproteobacteria</taxon>
        <taxon>Rhodobacterales</taxon>
        <taxon>Paracoccaceae</taxon>
        <taxon>Gemmobacter</taxon>
    </lineage>
</organism>
<keyword evidence="2" id="KW-1185">Reference proteome</keyword>
<protein>
    <submittedName>
        <fullName evidence="1">Sulfur carrier protein ThiS</fullName>
    </submittedName>
</protein>
<sequence>MRIDVNGTPTEVAPASVAETLACLGFPDNGIATALNGDFLPAPLRARTVLREGDRLEILAPMQGG</sequence>
<keyword evidence="1" id="KW-0614">Plasmid</keyword>
<dbReference type="PANTHER" id="PTHR34472:SF1">
    <property type="entry name" value="SULFUR CARRIER PROTEIN THIS"/>
    <property type="match status" value="1"/>
</dbReference>
<dbReference type="AlphaFoldDB" id="A0A975PB03"/>
<geneLocation type="plasmid" evidence="1 2">
    <name>p2</name>
</geneLocation>
<gene>
    <name evidence="1" type="primary">thiS</name>
    <name evidence="1" type="ORF">KM031_18575</name>
</gene>
<accession>A0A975PB03</accession>
<proteinExistence type="predicted"/>
<dbReference type="InterPro" id="IPR010035">
    <property type="entry name" value="Thi_S"/>
</dbReference>
<dbReference type="EMBL" id="CP076363">
    <property type="protein sequence ID" value="QWK92657.1"/>
    <property type="molecule type" value="Genomic_DNA"/>
</dbReference>
<evidence type="ECO:0000313" key="2">
    <source>
        <dbReference type="Proteomes" id="UP000679352"/>
    </source>
</evidence>
<dbReference type="InterPro" id="IPR016155">
    <property type="entry name" value="Mopterin_synth/thiamin_S_b"/>
</dbReference>
<dbReference type="NCBIfam" id="TIGR01683">
    <property type="entry name" value="thiS"/>
    <property type="match status" value="1"/>
</dbReference>
<dbReference type="Pfam" id="PF02597">
    <property type="entry name" value="ThiS"/>
    <property type="match status" value="1"/>
</dbReference>
<evidence type="ECO:0000313" key="1">
    <source>
        <dbReference type="EMBL" id="QWK92657.1"/>
    </source>
</evidence>
<dbReference type="CDD" id="cd00565">
    <property type="entry name" value="Ubl_ThiS"/>
    <property type="match status" value="1"/>
</dbReference>
<dbReference type="Gene3D" id="3.10.20.30">
    <property type="match status" value="1"/>
</dbReference>
<dbReference type="Proteomes" id="UP000679352">
    <property type="component" value="Plasmid p2"/>
</dbReference>
<dbReference type="InterPro" id="IPR012675">
    <property type="entry name" value="Beta-grasp_dom_sf"/>
</dbReference>
<reference evidence="1" key="1">
    <citation type="submission" date="2021-06" db="EMBL/GenBank/DDBJ databases">
        <authorList>
            <person name="Lee C.-S."/>
            <person name="Jin L."/>
        </authorList>
    </citation>
    <scope>NUCLEOTIDE SEQUENCE</scope>
    <source>
        <strain evidence="1">Con5</strain>
        <plasmid evidence="1">p2</plasmid>
    </source>
</reference>
<name>A0A975PB03_9RHOB</name>
<dbReference type="InterPro" id="IPR003749">
    <property type="entry name" value="ThiS/MoaD-like"/>
</dbReference>